<dbReference type="AlphaFoldDB" id="A0A0M2KF52"/>
<evidence type="ECO:0000313" key="3">
    <source>
        <dbReference type="EMBL" id="KKF35967.1"/>
    </source>
</evidence>
<keyword evidence="4" id="KW-1185">Reference proteome</keyword>
<sequence length="111" mass="12089">MENFAFTVECKIERIVNFTDRTIDKIKVGDEVIGYIAVNKTGRETIITPLTPAGEFREAHCVACAGKELFSVWAGIPLDLVDMDTDDSSEPAISISVPTVSNKPGPDPQPH</sequence>
<comment type="caution">
    <text evidence="3">The sequence shown here is derived from an EMBL/GenBank/DDBJ whole genome shotgun (WGS) entry which is preliminary data.</text>
</comment>
<organism evidence="3 4">
    <name type="scientific">Erwinia tracheiphila</name>
    <dbReference type="NCBI Taxonomy" id="65700"/>
    <lineage>
        <taxon>Bacteria</taxon>
        <taxon>Pseudomonadati</taxon>
        <taxon>Pseudomonadota</taxon>
        <taxon>Gammaproteobacteria</taxon>
        <taxon>Enterobacterales</taxon>
        <taxon>Erwiniaceae</taxon>
        <taxon>Erwinia</taxon>
    </lineage>
</organism>
<evidence type="ECO:0000256" key="1">
    <source>
        <dbReference type="SAM" id="MobiDB-lite"/>
    </source>
</evidence>
<name>A0A0M2KF52_9GAMM</name>
<dbReference type="PATRIC" id="fig|65700.7.peg.2433"/>
<dbReference type="EMBL" id="JXNU01000003">
    <property type="protein sequence ID" value="KKF35967.1"/>
    <property type="molecule type" value="Genomic_DNA"/>
</dbReference>
<dbReference type="EMBL" id="JXNU01000003">
    <property type="protein sequence ID" value="KKF35632.1"/>
    <property type="molecule type" value="Genomic_DNA"/>
</dbReference>
<protein>
    <submittedName>
        <fullName evidence="3">Uncharacterized protein</fullName>
    </submittedName>
</protein>
<proteinExistence type="predicted"/>
<evidence type="ECO:0000313" key="2">
    <source>
        <dbReference type="EMBL" id="KKF35632.1"/>
    </source>
</evidence>
<accession>A0A0M2KF52</accession>
<reference evidence="3 4" key="1">
    <citation type="submission" date="2015-01" db="EMBL/GenBank/DDBJ databases">
        <title>Erwinia tracheiphila.</title>
        <authorList>
            <person name="Shapiro L.R."/>
        </authorList>
    </citation>
    <scope>NUCLEOTIDE SEQUENCE [LARGE SCALE GENOMIC DNA]</scope>
    <source>
        <strain evidence="3 4">BuffGH</strain>
    </source>
</reference>
<evidence type="ECO:0000313" key="4">
    <source>
        <dbReference type="Proteomes" id="UP000033924"/>
    </source>
</evidence>
<feature type="region of interest" description="Disordered" evidence="1">
    <location>
        <begin position="87"/>
        <end position="111"/>
    </location>
</feature>
<dbReference type="RefSeq" id="WP_016192098.1">
    <property type="nucleotide sequence ID" value="NZ_CP089932.1"/>
</dbReference>
<gene>
    <name evidence="2" type="ORF">SY86_09655</name>
    <name evidence="3" type="ORF">SY86_11875</name>
</gene>
<dbReference type="Proteomes" id="UP000033924">
    <property type="component" value="Unassembled WGS sequence"/>
</dbReference>